<feature type="active site" evidence="4">
    <location>
        <position position="189"/>
    </location>
</feature>
<dbReference type="Proteomes" id="UP000316614">
    <property type="component" value="Chromosome"/>
</dbReference>
<dbReference type="InterPro" id="IPR012334">
    <property type="entry name" value="Pectin_lyas_fold"/>
</dbReference>
<dbReference type="InterPro" id="IPR011050">
    <property type="entry name" value="Pectin_lyase_fold/virulence"/>
</dbReference>
<dbReference type="InterPro" id="IPR000070">
    <property type="entry name" value="Pectinesterase_cat"/>
</dbReference>
<dbReference type="Gene3D" id="2.160.20.10">
    <property type="entry name" value="Single-stranded right-handed beta-helix, Pectin lyase-like"/>
    <property type="match status" value="1"/>
</dbReference>
<comment type="catalytic activity">
    <reaction evidence="5">
        <text>[(1-&gt;4)-alpha-D-galacturonosyl methyl ester](n) + n H2O = [(1-&gt;4)-alpha-D-galacturonosyl](n) + n methanol + n H(+)</text>
        <dbReference type="Rhea" id="RHEA:22380"/>
        <dbReference type="Rhea" id="RHEA-COMP:14570"/>
        <dbReference type="Rhea" id="RHEA-COMP:14573"/>
        <dbReference type="ChEBI" id="CHEBI:15377"/>
        <dbReference type="ChEBI" id="CHEBI:15378"/>
        <dbReference type="ChEBI" id="CHEBI:17790"/>
        <dbReference type="ChEBI" id="CHEBI:140522"/>
        <dbReference type="ChEBI" id="CHEBI:140523"/>
        <dbReference type="EC" id="3.1.1.11"/>
    </reaction>
</comment>
<dbReference type="PROSITE" id="PS00503">
    <property type="entry name" value="PECTINESTERASE_2"/>
    <property type="match status" value="1"/>
</dbReference>
<dbReference type="GO" id="GO:0030599">
    <property type="term" value="F:pectinesterase activity"/>
    <property type="evidence" value="ECO:0007669"/>
    <property type="project" value="UniProtKB-UniRule"/>
</dbReference>
<proteinExistence type="inferred from homology"/>
<dbReference type="PANTHER" id="PTHR31321:SF57">
    <property type="entry name" value="PECTINESTERASE 53-RELATED"/>
    <property type="match status" value="1"/>
</dbReference>
<dbReference type="EC" id="3.1.1.11" evidence="5"/>
<keyword evidence="3 5" id="KW-0063">Aspartyl esterase</keyword>
<keyword evidence="8" id="KW-1185">Reference proteome</keyword>
<dbReference type="Pfam" id="PF01095">
    <property type="entry name" value="Pectinesterase"/>
    <property type="match status" value="1"/>
</dbReference>
<dbReference type="OrthoDB" id="9777975at2"/>
<dbReference type="GO" id="GO:0042545">
    <property type="term" value="P:cell wall modification"/>
    <property type="evidence" value="ECO:0007669"/>
    <property type="project" value="UniProtKB-UniRule"/>
</dbReference>
<evidence type="ECO:0000313" key="8">
    <source>
        <dbReference type="Proteomes" id="UP000316614"/>
    </source>
</evidence>
<evidence type="ECO:0000256" key="2">
    <source>
        <dbReference type="ARBA" id="ARBA00022801"/>
    </source>
</evidence>
<protein>
    <recommendedName>
        <fullName evidence="5">Pectinesterase</fullName>
        <ecNumber evidence="5">3.1.1.11</ecNumber>
    </recommendedName>
</protein>
<organism evidence="7 8">
    <name type="scientific">Echinicola soli</name>
    <dbReference type="NCBI Taxonomy" id="2591634"/>
    <lineage>
        <taxon>Bacteria</taxon>
        <taxon>Pseudomonadati</taxon>
        <taxon>Bacteroidota</taxon>
        <taxon>Cytophagia</taxon>
        <taxon>Cytophagales</taxon>
        <taxon>Cyclobacteriaceae</taxon>
        <taxon>Echinicola</taxon>
    </lineage>
</organism>
<reference evidence="7 8" key="1">
    <citation type="submission" date="2019-06" db="EMBL/GenBank/DDBJ databases">
        <title>Echinicola alkalisoli sp. nov. isolated from saline soil.</title>
        <authorList>
            <person name="Sun J.-Q."/>
            <person name="Xu L."/>
        </authorList>
    </citation>
    <scope>NUCLEOTIDE SEQUENCE [LARGE SCALE GENOMIC DNA]</scope>
    <source>
        <strain evidence="7 8">LN3S3</strain>
    </source>
</reference>
<comment type="similarity">
    <text evidence="1">Belongs to the pectinesterase family.</text>
</comment>
<dbReference type="GO" id="GO:0045490">
    <property type="term" value="P:pectin catabolic process"/>
    <property type="evidence" value="ECO:0007669"/>
    <property type="project" value="UniProtKB-UniRule"/>
</dbReference>
<evidence type="ECO:0000259" key="6">
    <source>
        <dbReference type="Pfam" id="PF01095"/>
    </source>
</evidence>
<comment type="pathway">
    <text evidence="5">Glycan metabolism; pectin degradation; 2-dehydro-3-deoxy-D-gluconate from pectin: step 1/5.</text>
</comment>
<dbReference type="GO" id="GO:0009279">
    <property type="term" value="C:cell outer membrane"/>
    <property type="evidence" value="ECO:0007669"/>
    <property type="project" value="TreeGrafter"/>
</dbReference>
<feature type="domain" description="Pectinesterase catalytic" evidence="6">
    <location>
        <begin position="38"/>
        <end position="303"/>
    </location>
</feature>
<accession>A0A514CNW4</accession>
<sequence length="334" mass="37401">MGALLAVFLFLNQGRCQNLYNHYDDGKVKVIKGTVQQDVVVARDGSGDFIYLADAIEALRVYLPHPVTVMIRPGIYVEKVEIPATLTNVTFKGAGADQTIIRYDDYAGKAKIGTFDSYTLKVSGSSLRFEDLTIENSAGPVGQAVALHADGDRLVFENCRFIGNQDTMFAAGEGSRQYFRNCYIEGTTDFIFGGATAVFDHCIIHSKKDSFITAASTPKHVKYGYVFKNCQLTSEHEVKKVYLGRPWRPYAKTVFVNCEMGDHIVPRGWHNWGNPENEKTAFYAELNSNGPGAEQDQRVAWSVQLDGQHSTAYSLDEIFKRVEERSDGELQWYK</sequence>
<evidence type="ECO:0000256" key="4">
    <source>
        <dbReference type="PROSITE-ProRule" id="PRU10040"/>
    </source>
</evidence>
<name>A0A514CNW4_9BACT</name>
<dbReference type="InterPro" id="IPR033131">
    <property type="entry name" value="Pectinesterase_Asp_AS"/>
</dbReference>
<dbReference type="KEGG" id="echi:FKX85_06730"/>
<dbReference type="SUPFAM" id="SSF51126">
    <property type="entry name" value="Pectin lyase-like"/>
    <property type="match status" value="1"/>
</dbReference>
<evidence type="ECO:0000256" key="1">
    <source>
        <dbReference type="ARBA" id="ARBA00008891"/>
    </source>
</evidence>
<dbReference type="PANTHER" id="PTHR31321">
    <property type="entry name" value="ACYL-COA THIOESTER HYDROLASE YBHC-RELATED"/>
    <property type="match status" value="1"/>
</dbReference>
<gene>
    <name evidence="7" type="ORF">FKX85_06730</name>
</gene>
<evidence type="ECO:0000256" key="3">
    <source>
        <dbReference type="ARBA" id="ARBA00023085"/>
    </source>
</evidence>
<evidence type="ECO:0000313" key="7">
    <source>
        <dbReference type="EMBL" id="QDH81512.1"/>
    </source>
</evidence>
<evidence type="ECO:0000256" key="5">
    <source>
        <dbReference type="RuleBase" id="RU000589"/>
    </source>
</evidence>
<dbReference type="UniPathway" id="UPA00545">
    <property type="reaction ID" value="UER00823"/>
</dbReference>
<dbReference type="EMBL" id="CP041253">
    <property type="protein sequence ID" value="QDH81512.1"/>
    <property type="molecule type" value="Genomic_DNA"/>
</dbReference>
<dbReference type="AlphaFoldDB" id="A0A514CNW4"/>
<keyword evidence="2 5" id="KW-0378">Hydrolase</keyword>